<evidence type="ECO:0000256" key="5">
    <source>
        <dbReference type="ARBA" id="ARBA00022737"/>
    </source>
</evidence>
<dbReference type="SUPFAM" id="SSF52540">
    <property type="entry name" value="P-loop containing nucleoside triphosphate hydrolases"/>
    <property type="match status" value="1"/>
</dbReference>
<keyword evidence="9 10" id="KW-0472">Membrane</keyword>
<dbReference type="Pfam" id="PF23321">
    <property type="entry name" value="R1_ABCA1"/>
    <property type="match status" value="1"/>
</dbReference>
<accession>A0A7S1DA40</accession>
<dbReference type="CDD" id="cd03263">
    <property type="entry name" value="ABC_subfamily_A"/>
    <property type="match status" value="1"/>
</dbReference>
<feature type="transmembrane region" description="Helical" evidence="10">
    <location>
        <begin position="55"/>
        <end position="75"/>
    </location>
</feature>
<gene>
    <name evidence="12" type="ORF">CTEN0397_LOCUS13720</name>
</gene>
<dbReference type="InterPro" id="IPR013525">
    <property type="entry name" value="ABC2_TM"/>
</dbReference>
<evidence type="ECO:0000256" key="7">
    <source>
        <dbReference type="ARBA" id="ARBA00022840"/>
    </source>
</evidence>
<protein>
    <recommendedName>
        <fullName evidence="11">ABC transporter domain-containing protein</fullName>
    </recommendedName>
</protein>
<keyword evidence="7" id="KW-0067">ATP-binding</keyword>
<keyword evidence="3" id="KW-0813">Transport</keyword>
<dbReference type="EMBL" id="HBFW01021303">
    <property type="protein sequence ID" value="CAD8942653.1"/>
    <property type="molecule type" value="Transcribed_RNA"/>
</dbReference>
<dbReference type="Pfam" id="PF12698">
    <property type="entry name" value="ABC2_membrane_3"/>
    <property type="match status" value="1"/>
</dbReference>
<evidence type="ECO:0000256" key="1">
    <source>
        <dbReference type="ARBA" id="ARBA00004141"/>
    </source>
</evidence>
<evidence type="ECO:0000256" key="4">
    <source>
        <dbReference type="ARBA" id="ARBA00022692"/>
    </source>
</evidence>
<keyword evidence="5" id="KW-0677">Repeat</keyword>
<evidence type="ECO:0000256" key="2">
    <source>
        <dbReference type="ARBA" id="ARBA00008869"/>
    </source>
</evidence>
<proteinExistence type="inferred from homology"/>
<keyword evidence="4 10" id="KW-0812">Transmembrane</keyword>
<dbReference type="PROSITE" id="PS00211">
    <property type="entry name" value="ABC_TRANSPORTER_1"/>
    <property type="match status" value="1"/>
</dbReference>
<evidence type="ECO:0000259" key="11">
    <source>
        <dbReference type="PROSITE" id="PS50893"/>
    </source>
</evidence>
<dbReference type="InterPro" id="IPR003593">
    <property type="entry name" value="AAA+_ATPase"/>
</dbReference>
<reference evidence="12" key="1">
    <citation type="submission" date="2021-01" db="EMBL/GenBank/DDBJ databases">
        <authorList>
            <person name="Corre E."/>
            <person name="Pelletier E."/>
            <person name="Niang G."/>
            <person name="Scheremetjew M."/>
            <person name="Finn R."/>
            <person name="Kale V."/>
            <person name="Holt S."/>
            <person name="Cochrane G."/>
            <person name="Meng A."/>
            <person name="Brown T."/>
            <person name="Cohen L."/>
        </authorList>
    </citation>
    <scope>NUCLEOTIDE SEQUENCE</scope>
    <source>
        <strain evidence="12">ECT3854</strain>
    </source>
</reference>
<dbReference type="PANTHER" id="PTHR19229:SF36">
    <property type="entry name" value="ATP-BINDING CASSETTE SUB-FAMILY A MEMBER 2"/>
    <property type="match status" value="1"/>
</dbReference>
<evidence type="ECO:0000256" key="3">
    <source>
        <dbReference type="ARBA" id="ARBA00022448"/>
    </source>
</evidence>
<dbReference type="AlphaFoldDB" id="A0A7S1DA40"/>
<dbReference type="FunFam" id="3.40.50.300:FF:000335">
    <property type="entry name" value="ATP binding cassette subfamily A member 5"/>
    <property type="match status" value="1"/>
</dbReference>
<dbReference type="InterPro" id="IPR003439">
    <property type="entry name" value="ABC_transporter-like_ATP-bd"/>
</dbReference>
<feature type="transmembrane region" description="Helical" evidence="10">
    <location>
        <begin position="20"/>
        <end position="43"/>
    </location>
</feature>
<dbReference type="Gene3D" id="3.40.50.300">
    <property type="entry name" value="P-loop containing nucleotide triphosphate hydrolases"/>
    <property type="match status" value="1"/>
</dbReference>
<evidence type="ECO:0000256" key="8">
    <source>
        <dbReference type="ARBA" id="ARBA00022989"/>
    </source>
</evidence>
<evidence type="ECO:0000256" key="6">
    <source>
        <dbReference type="ARBA" id="ARBA00022741"/>
    </source>
</evidence>
<dbReference type="PANTHER" id="PTHR19229">
    <property type="entry name" value="ATP-BINDING CASSETTE TRANSPORTER SUBFAMILY A ABCA"/>
    <property type="match status" value="1"/>
</dbReference>
<keyword evidence="8 10" id="KW-1133">Transmembrane helix</keyword>
<dbReference type="GO" id="GO:0005319">
    <property type="term" value="F:lipid transporter activity"/>
    <property type="evidence" value="ECO:0007669"/>
    <property type="project" value="TreeGrafter"/>
</dbReference>
<dbReference type="InterPro" id="IPR027417">
    <property type="entry name" value="P-loop_NTPase"/>
</dbReference>
<dbReference type="GO" id="GO:0016020">
    <property type="term" value="C:membrane"/>
    <property type="evidence" value="ECO:0007669"/>
    <property type="project" value="UniProtKB-SubCell"/>
</dbReference>
<dbReference type="InterPro" id="IPR026082">
    <property type="entry name" value="ABCA"/>
</dbReference>
<dbReference type="InterPro" id="IPR017871">
    <property type="entry name" value="ABC_transporter-like_CS"/>
</dbReference>
<dbReference type="GO" id="GO:0016887">
    <property type="term" value="F:ATP hydrolysis activity"/>
    <property type="evidence" value="ECO:0007669"/>
    <property type="project" value="InterPro"/>
</dbReference>
<sequence>MGMFLIYGGESAAVFVGDIESFFCTFLLTFGYGLSALPFSYLLSRVFKNHSSAQIAVMGIVFITGFVFVNAYFIMSSIESTQHLAEALRPVFRYFPAYNVGEGFIQLSSAYWEREILGSDKRPLDWNVTGLNLFAVYGLSLPYFLWVLLLEYAHDGGAGGMLGRGLRKVRGFVETMSLRWHGVRKSSDGSAVMLADGLDSSRGGDEDVTEERNYVVENRGDLIDQASVLLVNMWKVYPPSVGMFGSIISPIGRCISFICCCGCFRSRSSSSENTEEEEEDRSFLPKRAVRGVTTAVTRGETYGLLGVNGAGKTTTLGVLTGDIAPTAGEAYVAGHDVTGVTPGGVAAARKNIGFCPQVDPLLDLMTGRETLRMFGRLRGIPKHRLETTVNELLDRLTLTPHADKVAESYSGGNKRKLSLGIALIGDPRVLFIDEASSGMDPSARRHMWSLIEQVSEKRSVILTTHSMEEAEALCTRLGIMVKGQLLCLGSVQHLKTKYLDGYTIDVHCEAGTSSSTVDEVVQTILTDTLPGSELAERHGRFLKFDVSSMAALGLGESFRRLQHVKDTTEVENYSIAQCSLEQVFIKLVNSS</sequence>
<name>A0A7S1DA40_CYCTE</name>
<evidence type="ECO:0000256" key="10">
    <source>
        <dbReference type="SAM" id="Phobius"/>
    </source>
</evidence>
<keyword evidence="6" id="KW-0547">Nucleotide-binding</keyword>
<dbReference type="PROSITE" id="PS50893">
    <property type="entry name" value="ABC_TRANSPORTER_2"/>
    <property type="match status" value="1"/>
</dbReference>
<dbReference type="GO" id="GO:0005524">
    <property type="term" value="F:ATP binding"/>
    <property type="evidence" value="ECO:0007669"/>
    <property type="project" value="UniProtKB-KW"/>
</dbReference>
<comment type="similarity">
    <text evidence="2">Belongs to the ABC transporter superfamily. ABCA family.</text>
</comment>
<dbReference type="GO" id="GO:0140359">
    <property type="term" value="F:ABC-type transporter activity"/>
    <property type="evidence" value="ECO:0007669"/>
    <property type="project" value="InterPro"/>
</dbReference>
<feature type="domain" description="ABC transporter" evidence="11">
    <location>
        <begin position="274"/>
        <end position="507"/>
    </location>
</feature>
<evidence type="ECO:0000256" key="9">
    <source>
        <dbReference type="ARBA" id="ARBA00023136"/>
    </source>
</evidence>
<organism evidence="12">
    <name type="scientific">Cyclophora tenuis</name>
    <name type="common">Marine diatom</name>
    <dbReference type="NCBI Taxonomy" id="216820"/>
    <lineage>
        <taxon>Eukaryota</taxon>
        <taxon>Sar</taxon>
        <taxon>Stramenopiles</taxon>
        <taxon>Ochrophyta</taxon>
        <taxon>Bacillariophyta</taxon>
        <taxon>Fragilariophyceae</taxon>
        <taxon>Fragilariophycidae</taxon>
        <taxon>Cyclophorales</taxon>
        <taxon>Cyclophoraceae</taxon>
        <taxon>Cyclophora</taxon>
    </lineage>
</organism>
<evidence type="ECO:0000313" key="12">
    <source>
        <dbReference type="EMBL" id="CAD8942653.1"/>
    </source>
</evidence>
<dbReference type="Pfam" id="PF00005">
    <property type="entry name" value="ABC_tran"/>
    <property type="match status" value="1"/>
</dbReference>
<dbReference type="InterPro" id="IPR056264">
    <property type="entry name" value="R2_ABCA1-4-like"/>
</dbReference>
<comment type="subcellular location">
    <subcellularLocation>
        <location evidence="1">Membrane</location>
        <topology evidence="1">Multi-pass membrane protein</topology>
    </subcellularLocation>
</comment>
<dbReference type="SMART" id="SM00382">
    <property type="entry name" value="AAA"/>
    <property type="match status" value="1"/>
</dbReference>